<dbReference type="GO" id="GO:0005524">
    <property type="term" value="F:ATP binding"/>
    <property type="evidence" value="ECO:0007669"/>
    <property type="project" value="UniProtKB-KW"/>
</dbReference>
<dbReference type="PROSITE" id="PS50893">
    <property type="entry name" value="ABC_TRANSPORTER_2"/>
    <property type="match status" value="1"/>
</dbReference>
<reference evidence="5 6" key="1">
    <citation type="submission" date="2019-09" db="EMBL/GenBank/DDBJ databases">
        <title>Genome sequence of Clostridium sp. EA1.</title>
        <authorList>
            <person name="Poehlein A."/>
            <person name="Bengelsdorf F.R."/>
            <person name="Daniel R."/>
        </authorList>
    </citation>
    <scope>NUCLEOTIDE SEQUENCE [LARGE SCALE GENOMIC DNA]</scope>
    <source>
        <strain evidence="5 6">EA1</strain>
    </source>
</reference>
<dbReference type="InterPro" id="IPR017871">
    <property type="entry name" value="ABC_transporter-like_CS"/>
</dbReference>
<dbReference type="OrthoDB" id="9801958at2"/>
<keyword evidence="1" id="KW-0813">Transport</keyword>
<dbReference type="AlphaFoldDB" id="A0A6N8I0T2"/>
<comment type="caution">
    <text evidence="5">The sequence shown here is derived from an EMBL/GenBank/DDBJ whole genome shotgun (WGS) entry which is preliminary data.</text>
</comment>
<dbReference type="PANTHER" id="PTHR42788:SF13">
    <property type="entry name" value="ALIPHATIC SULFONATES IMPORT ATP-BINDING PROTEIN SSUB"/>
    <property type="match status" value="1"/>
</dbReference>
<dbReference type="InterPro" id="IPR050166">
    <property type="entry name" value="ABC_transporter_ATP-bind"/>
</dbReference>
<name>A0A6N8I0T2_9FIRM</name>
<dbReference type="InterPro" id="IPR003593">
    <property type="entry name" value="AAA+_ATPase"/>
</dbReference>
<dbReference type="SUPFAM" id="SSF52540">
    <property type="entry name" value="P-loop containing nucleoside triphosphate hydrolases"/>
    <property type="match status" value="1"/>
</dbReference>
<dbReference type="SMART" id="SM00382">
    <property type="entry name" value="AAA"/>
    <property type="match status" value="1"/>
</dbReference>
<organism evidence="5 6">
    <name type="scientific">Caproicibacter fermentans</name>
    <dbReference type="NCBI Taxonomy" id="2576756"/>
    <lineage>
        <taxon>Bacteria</taxon>
        <taxon>Bacillati</taxon>
        <taxon>Bacillota</taxon>
        <taxon>Clostridia</taxon>
        <taxon>Eubacteriales</taxon>
        <taxon>Acutalibacteraceae</taxon>
        <taxon>Caproicibacter</taxon>
    </lineage>
</organism>
<dbReference type="InterPro" id="IPR027417">
    <property type="entry name" value="P-loop_NTPase"/>
</dbReference>
<dbReference type="GO" id="GO:0016887">
    <property type="term" value="F:ATP hydrolysis activity"/>
    <property type="evidence" value="ECO:0007669"/>
    <property type="project" value="InterPro"/>
</dbReference>
<evidence type="ECO:0000256" key="3">
    <source>
        <dbReference type="ARBA" id="ARBA00022840"/>
    </source>
</evidence>
<proteinExistence type="predicted"/>
<dbReference type="PROSITE" id="PS00211">
    <property type="entry name" value="ABC_TRANSPORTER_1"/>
    <property type="match status" value="1"/>
</dbReference>
<keyword evidence="6" id="KW-1185">Reference proteome</keyword>
<dbReference type="EMBL" id="VWXL01000058">
    <property type="protein sequence ID" value="MVB11528.1"/>
    <property type="molecule type" value="Genomic_DNA"/>
</dbReference>
<feature type="domain" description="ABC transporter" evidence="4">
    <location>
        <begin position="3"/>
        <end position="209"/>
    </location>
</feature>
<dbReference type="Proteomes" id="UP000469440">
    <property type="component" value="Unassembled WGS sequence"/>
</dbReference>
<dbReference type="Pfam" id="PF00005">
    <property type="entry name" value="ABC_tran"/>
    <property type="match status" value="1"/>
</dbReference>
<dbReference type="RefSeq" id="WP_066643848.1">
    <property type="nucleotide sequence ID" value="NZ_VWXL01000058.1"/>
</dbReference>
<dbReference type="InterPro" id="IPR003439">
    <property type="entry name" value="ABC_transporter-like_ATP-bd"/>
</dbReference>
<dbReference type="Gene3D" id="3.40.50.300">
    <property type="entry name" value="P-loop containing nucleotide triphosphate hydrolases"/>
    <property type="match status" value="1"/>
</dbReference>
<evidence type="ECO:0000256" key="1">
    <source>
        <dbReference type="ARBA" id="ARBA00022448"/>
    </source>
</evidence>
<gene>
    <name evidence="5" type="primary">cysA_2</name>
    <name evidence="5" type="ORF">CAFE_22470</name>
</gene>
<sequence length="209" mass="23119">MSIEIRSASKSYHGAAVLNNFSLSLPSTGTVCLFGPSGCGKTTILNCIAGLESLDSGRIIGTENLKISYLFQEDRLLPWNTALKNIEAVLPRKNSRALAAEWLRLVGLEAAADKYPCQLSGGMRRRVAIARALAYGGDLLLLDEPFQRLDAGSKDRMMELIEKKTEGKLKILVTHDKKAADHLSDIIYHFDGKMIKILDNINSERQHYT</sequence>
<accession>A0A6N8I0T2</accession>
<evidence type="ECO:0000259" key="4">
    <source>
        <dbReference type="PROSITE" id="PS50893"/>
    </source>
</evidence>
<evidence type="ECO:0000313" key="5">
    <source>
        <dbReference type="EMBL" id="MVB11528.1"/>
    </source>
</evidence>
<protein>
    <submittedName>
        <fullName evidence="5">Sulfate/thiosulfate import ATP-binding protein CysA</fullName>
    </submittedName>
</protein>
<evidence type="ECO:0000256" key="2">
    <source>
        <dbReference type="ARBA" id="ARBA00022741"/>
    </source>
</evidence>
<evidence type="ECO:0000313" key="6">
    <source>
        <dbReference type="Proteomes" id="UP000469440"/>
    </source>
</evidence>
<keyword evidence="2" id="KW-0547">Nucleotide-binding</keyword>
<keyword evidence="3 5" id="KW-0067">ATP-binding</keyword>
<dbReference type="PANTHER" id="PTHR42788">
    <property type="entry name" value="TAURINE IMPORT ATP-BINDING PROTEIN-RELATED"/>
    <property type="match status" value="1"/>
</dbReference>